<evidence type="ECO:0000259" key="8">
    <source>
        <dbReference type="PROSITE" id="PS51330"/>
    </source>
</evidence>
<dbReference type="AlphaFoldDB" id="L0P7T1"/>
<dbReference type="InParanoid" id="L0P7T1"/>
<dbReference type="InterPro" id="IPR024072">
    <property type="entry name" value="DHFR-like_dom_sf"/>
</dbReference>
<dbReference type="SUPFAM" id="SSF53597">
    <property type="entry name" value="Dihydrofolate reductase-like"/>
    <property type="match status" value="1"/>
</dbReference>
<comment type="pathway">
    <text evidence="1">Cofactor biosynthesis; tetrahydrofolate biosynthesis; 5,6,7,8-tetrahydrofolate from 7,8-dihydrofolate: step 1/1.</text>
</comment>
<dbReference type="PANTHER" id="PTHR48069">
    <property type="entry name" value="DIHYDROFOLATE REDUCTASE"/>
    <property type="match status" value="1"/>
</dbReference>
<dbReference type="GO" id="GO:0046654">
    <property type="term" value="P:tetrahydrofolate biosynthetic process"/>
    <property type="evidence" value="ECO:0007669"/>
    <property type="project" value="UniProtKB-UniPathway"/>
</dbReference>
<dbReference type="GO" id="GO:0050661">
    <property type="term" value="F:NADP binding"/>
    <property type="evidence" value="ECO:0007669"/>
    <property type="project" value="InterPro"/>
</dbReference>
<keyword evidence="5" id="KW-0521">NADP</keyword>
<dbReference type="Gene3D" id="3.40.430.10">
    <property type="entry name" value="Dihydrofolate Reductase, subunit A"/>
    <property type="match status" value="1"/>
</dbReference>
<name>L0P7T1_PNEJI</name>
<evidence type="ECO:0000313" key="9">
    <source>
        <dbReference type="EMBL" id="CCJ28282.1"/>
    </source>
</evidence>
<keyword evidence="4" id="KW-0554">One-carbon metabolism</keyword>
<dbReference type="InterPro" id="IPR017925">
    <property type="entry name" value="DHFR_CS"/>
</dbReference>
<evidence type="ECO:0000256" key="5">
    <source>
        <dbReference type="ARBA" id="ARBA00022857"/>
    </source>
</evidence>
<dbReference type="GO" id="GO:0046452">
    <property type="term" value="P:dihydrofolate metabolic process"/>
    <property type="evidence" value="ECO:0007669"/>
    <property type="project" value="TreeGrafter"/>
</dbReference>
<dbReference type="Pfam" id="PF00186">
    <property type="entry name" value="DHFR_1"/>
    <property type="match status" value="1"/>
</dbReference>
<dbReference type="InterPro" id="IPR001796">
    <property type="entry name" value="DHFR_dom"/>
</dbReference>
<dbReference type="STRING" id="1209962.L0P7T1"/>
<dbReference type="UniPathway" id="UPA00077">
    <property type="reaction ID" value="UER00158"/>
</dbReference>
<evidence type="ECO:0000256" key="4">
    <source>
        <dbReference type="ARBA" id="ARBA00022563"/>
    </source>
</evidence>
<dbReference type="VEuPathDB" id="FungiDB:PNEJI1_003856"/>
<evidence type="ECO:0000256" key="7">
    <source>
        <dbReference type="RuleBase" id="RU004474"/>
    </source>
</evidence>
<dbReference type="EC" id="1.5.1.3" evidence="2"/>
<dbReference type="GO" id="GO:0006730">
    <property type="term" value="P:one-carbon metabolic process"/>
    <property type="evidence" value="ECO:0007669"/>
    <property type="project" value="UniProtKB-KW"/>
</dbReference>
<dbReference type="CDD" id="cd00209">
    <property type="entry name" value="DHFR"/>
    <property type="match status" value="1"/>
</dbReference>
<dbReference type="PRINTS" id="PR00070">
    <property type="entry name" value="DHFR"/>
</dbReference>
<dbReference type="FunFam" id="3.40.430.10:FF:000015">
    <property type="entry name" value="Dihydrofolate reductase"/>
    <property type="match status" value="1"/>
</dbReference>
<evidence type="ECO:0000256" key="3">
    <source>
        <dbReference type="ARBA" id="ARBA00018886"/>
    </source>
</evidence>
<dbReference type="EMBL" id="CAKM01000049">
    <property type="protein sequence ID" value="CCJ28282.1"/>
    <property type="molecule type" value="Genomic_DNA"/>
</dbReference>
<dbReference type="GO" id="GO:0046655">
    <property type="term" value="P:folic acid metabolic process"/>
    <property type="evidence" value="ECO:0007669"/>
    <property type="project" value="TreeGrafter"/>
</dbReference>
<dbReference type="PANTHER" id="PTHR48069:SF3">
    <property type="entry name" value="DIHYDROFOLATE REDUCTASE"/>
    <property type="match status" value="1"/>
</dbReference>
<evidence type="ECO:0000256" key="2">
    <source>
        <dbReference type="ARBA" id="ARBA00012856"/>
    </source>
</evidence>
<evidence type="ECO:0000256" key="1">
    <source>
        <dbReference type="ARBA" id="ARBA00004903"/>
    </source>
</evidence>
<proteinExistence type="inferred from homology"/>
<keyword evidence="6" id="KW-0560">Oxidoreductase</keyword>
<gene>
    <name evidence="9" type="ORF">PNEJI1_003856</name>
</gene>
<comment type="caution">
    <text evidence="9">The sequence shown here is derived from an EMBL/GenBank/DDBJ whole genome shotgun (WGS) entry which is preliminary data.</text>
</comment>
<dbReference type="InterPro" id="IPR012259">
    <property type="entry name" value="DHFR"/>
</dbReference>
<feature type="domain" description="DHFR" evidence="8">
    <location>
        <begin position="7"/>
        <end position="212"/>
    </location>
</feature>
<evidence type="ECO:0000313" key="10">
    <source>
        <dbReference type="Proteomes" id="UP000010422"/>
    </source>
</evidence>
<comment type="similarity">
    <text evidence="7">Belongs to the dihydrofolate reductase family.</text>
</comment>
<dbReference type="PROSITE" id="PS51330">
    <property type="entry name" value="DHFR_2"/>
    <property type="match status" value="1"/>
</dbReference>
<accession>L0P7T1</accession>
<dbReference type="Proteomes" id="UP000010422">
    <property type="component" value="Unassembled WGS sequence"/>
</dbReference>
<evidence type="ECO:0000256" key="6">
    <source>
        <dbReference type="ARBA" id="ARBA00023002"/>
    </source>
</evidence>
<protein>
    <recommendedName>
        <fullName evidence="3">Dihydrofolate reductase</fullName>
        <ecNumber evidence="2">1.5.1.3</ecNumber>
    </recommendedName>
</protein>
<dbReference type="GO" id="GO:0005739">
    <property type="term" value="C:mitochondrion"/>
    <property type="evidence" value="ECO:0007669"/>
    <property type="project" value="TreeGrafter"/>
</dbReference>
<dbReference type="GO" id="GO:0004146">
    <property type="term" value="F:dihydrofolate reductase activity"/>
    <property type="evidence" value="ECO:0007669"/>
    <property type="project" value="UniProtKB-EC"/>
</dbReference>
<sequence>MAGGKIPIVGIVACLQPEMGIGFRGGLPWRLPSEMKYFRQVTSLTKDPNKKNALIMGRKTWESIPPKFRPLPNRMNVIISRSFKDDFVHDKERSIVQSNSLANAIMNLESNFKKHLERIYVIGGGEVYSQIFSITDHWLITKINPLDKNATPAMDTFLDAKKLEEVFSEQDPAQLKEFLPPKVELPETDCDQRYSLEEKGYSAGFEFTLYNLIELISLIFFYWAPRRELFVG</sequence>
<dbReference type="PROSITE" id="PS00075">
    <property type="entry name" value="DHFR_1"/>
    <property type="match status" value="1"/>
</dbReference>
<reference evidence="9 10" key="1">
    <citation type="journal article" date="2012" name="MBio">
        <title>De novo assembly of the Pneumocystis jirovecii genome from a single bronchoalveolar lavage fluid specimen from a patient.</title>
        <authorList>
            <person name="Cisse O.H."/>
            <person name="Pagni M."/>
            <person name="Hauser P.M."/>
        </authorList>
    </citation>
    <scope>NUCLEOTIDE SEQUENCE [LARGE SCALE GENOMIC DNA]</scope>
    <source>
        <strain evidence="9 10">SE8</strain>
    </source>
</reference>
<organism evidence="10">
    <name type="scientific">Pneumocystis jirovecii</name>
    <name type="common">Human pneumocystis pneumonia agent</name>
    <dbReference type="NCBI Taxonomy" id="42068"/>
    <lineage>
        <taxon>Eukaryota</taxon>
        <taxon>Fungi</taxon>
        <taxon>Dikarya</taxon>
        <taxon>Ascomycota</taxon>
        <taxon>Taphrinomycotina</taxon>
        <taxon>Pneumocystomycetes</taxon>
        <taxon>Pneumocystaceae</taxon>
        <taxon>Pneumocystis</taxon>
    </lineage>
</organism>